<dbReference type="Proteomes" id="UP000095286">
    <property type="component" value="Unplaced"/>
</dbReference>
<sequence length="264" mass="30375">MDVGDSLVKREKAVVTGVDDDNGGTVAESYDQKLREFITFSASLESTDGRGKVDPEAQLRKIMDFILPGRKYEKQANIWIEKTSTVPATRIDMLTLHEKFEGALKARNAKAFGICPIRREIFDQLFDEIIRQVTINCAERGLLLLRVKHEFQLTFVTYQTLLESTIAYGIRKAIETEQQRTSVDEQAANDRNENILMKKKIEQLEQKALQEKILREEEIKLIEANLKEENEKLQHNCKTLKSQLQSILQMEQDSNQESENLSKL</sequence>
<evidence type="ECO:0000313" key="1">
    <source>
        <dbReference type="Proteomes" id="UP000095286"/>
    </source>
</evidence>
<name>A0AC35UCR5_9BILA</name>
<dbReference type="WBParaSite" id="RSKR_0001015800.1">
    <property type="protein sequence ID" value="RSKR_0001015800.1"/>
    <property type="gene ID" value="RSKR_0001015800"/>
</dbReference>
<proteinExistence type="predicted"/>
<evidence type="ECO:0000313" key="2">
    <source>
        <dbReference type="WBParaSite" id="RSKR_0001015800.1"/>
    </source>
</evidence>
<protein>
    <submittedName>
        <fullName evidence="2">Dynein light chain</fullName>
    </submittedName>
</protein>
<accession>A0AC35UCR5</accession>
<reference evidence="2" key="1">
    <citation type="submission" date="2016-11" db="UniProtKB">
        <authorList>
            <consortium name="WormBaseParasite"/>
        </authorList>
    </citation>
    <scope>IDENTIFICATION</scope>
    <source>
        <strain evidence="2">KR3021</strain>
    </source>
</reference>
<organism evidence="1 2">
    <name type="scientific">Rhabditophanes sp. KR3021</name>
    <dbReference type="NCBI Taxonomy" id="114890"/>
    <lineage>
        <taxon>Eukaryota</taxon>
        <taxon>Metazoa</taxon>
        <taxon>Ecdysozoa</taxon>
        <taxon>Nematoda</taxon>
        <taxon>Chromadorea</taxon>
        <taxon>Rhabditida</taxon>
        <taxon>Tylenchina</taxon>
        <taxon>Panagrolaimomorpha</taxon>
        <taxon>Strongyloidoidea</taxon>
        <taxon>Alloionematidae</taxon>
        <taxon>Rhabditophanes</taxon>
    </lineage>
</organism>